<evidence type="ECO:0000313" key="1">
    <source>
        <dbReference type="EMBL" id="AAO90875.1"/>
    </source>
</evidence>
<reference evidence="1 2" key="2">
    <citation type="journal article" date="2009" name="Infect. Immun.">
        <title>Comparative genomics reveal extensive transposon-mediated genomic plasticity and diversity among potential effector proteins within the genus Coxiella.</title>
        <authorList>
            <person name="Beare P.A."/>
            <person name="Unsworth N."/>
            <person name="Andoh M."/>
            <person name="Voth D.E."/>
            <person name="Omsland A."/>
            <person name="Gilk S.D."/>
            <person name="Williams K.P."/>
            <person name="Sobral B.W."/>
            <person name="Kupko J.J.III."/>
            <person name="Porcella S.F."/>
            <person name="Samuel J.E."/>
            <person name="Heinzen R.A."/>
        </authorList>
    </citation>
    <scope>NUCLEOTIDE SEQUENCE [LARGE SCALE GENOMIC DNA]</scope>
    <source>
        <strain evidence="2">RSA 493 / Nine Mile phase I</strain>
    </source>
</reference>
<sequence>MMSHNSFSCVREGCGGEIILRPVIIILSTLLLMGCVAGPEQLGFSKQQWQGMSEKERQQMRIAHQEIQKSLAAQKLIYNGPDIQVTIEGGMAIMPPFLQPYDFRATQFQIQPGRCQRVQLTSWEQIHSVDLSACYDGLTLSLDSSRYDPTKSKGTLLLTYNPLWKRGFTYRGLSSSGYVRLKNTNITVKIIPI</sequence>
<organism evidence="1 2">
    <name type="scientific">Coxiella burnetii (strain RSA 493 / Nine Mile phase I)</name>
    <dbReference type="NCBI Taxonomy" id="227377"/>
    <lineage>
        <taxon>Bacteria</taxon>
        <taxon>Pseudomonadati</taxon>
        <taxon>Pseudomonadota</taxon>
        <taxon>Gammaproteobacteria</taxon>
        <taxon>Legionellales</taxon>
        <taxon>Coxiellaceae</taxon>
        <taxon>Coxiella</taxon>
    </lineage>
</organism>
<dbReference type="OrthoDB" id="5783120at2"/>
<protein>
    <submittedName>
        <fullName evidence="1">Hypothetical membrane associated protein</fullName>
    </submittedName>
</protein>
<dbReference type="GeneID" id="1209278"/>
<accession>Q83BW5</accession>
<dbReference type="STRING" id="227377.CBU_1372"/>
<dbReference type="RefSeq" id="WP_010958183.1">
    <property type="nucleotide sequence ID" value="NC_002971.4"/>
</dbReference>
<gene>
    <name evidence="1" type="ordered locus">CBU_1372</name>
</gene>
<dbReference type="AlphaFoldDB" id="Q83BW5"/>
<dbReference type="Proteomes" id="UP000002671">
    <property type="component" value="Chromosome"/>
</dbReference>
<keyword evidence="2" id="KW-1185">Reference proteome</keyword>
<dbReference type="PATRIC" id="fig|227377.7.peg.1367"/>
<proteinExistence type="predicted"/>
<dbReference type="KEGG" id="cbu:CBU_1372"/>
<dbReference type="HOGENOM" id="CLU_1493844_0_0_6"/>
<dbReference type="RefSeq" id="NP_820361.1">
    <property type="nucleotide sequence ID" value="NC_002971.4"/>
</dbReference>
<name>Q83BW5_COXBU</name>
<dbReference type="EnsemblBacteria" id="AAO90875">
    <property type="protein sequence ID" value="AAO90875"/>
    <property type="gene ID" value="CBU_1372"/>
</dbReference>
<dbReference type="EMBL" id="AE016828">
    <property type="protein sequence ID" value="AAO90875.1"/>
    <property type="molecule type" value="Genomic_DNA"/>
</dbReference>
<evidence type="ECO:0000313" key="2">
    <source>
        <dbReference type="Proteomes" id="UP000002671"/>
    </source>
</evidence>
<reference evidence="1 2" key="1">
    <citation type="journal article" date="2003" name="Proc. Natl. Acad. Sci. U.S.A.">
        <title>Complete genome sequence of the Q-fever pathogen, Coxiella burnetii.</title>
        <authorList>
            <person name="Seshadri R."/>
            <person name="Paulsen I.T."/>
            <person name="Eisen J.A."/>
            <person name="Read T.D."/>
            <person name="Nelson K.E."/>
            <person name="Nelson W.C."/>
            <person name="Ward N.L."/>
            <person name="Tettelin H."/>
            <person name="Davidsen T.M."/>
            <person name="Beanan M.J."/>
            <person name="Deboy R.T."/>
            <person name="Daugherty S.C."/>
            <person name="Brinkac L.M."/>
            <person name="Madupu R."/>
            <person name="Dodson R.J."/>
            <person name="Khouri H.M."/>
            <person name="Lee K.H."/>
            <person name="Carty H.A."/>
            <person name="Scanlan D."/>
            <person name="Heinzen R.A."/>
            <person name="Thompson H.A."/>
            <person name="Samuel J.E."/>
            <person name="Fraser C.M."/>
            <person name="Heidelberg J.F."/>
        </authorList>
    </citation>
    <scope>NUCLEOTIDE SEQUENCE [LARGE SCALE GENOMIC DNA]</scope>
    <source>
        <strain evidence="2">RSA 493 / Nine Mile phase I</strain>
    </source>
</reference>